<accession>A0A6A6D2Z5</accession>
<evidence type="ECO:0000313" key="3">
    <source>
        <dbReference type="Proteomes" id="UP000799537"/>
    </source>
</evidence>
<proteinExistence type="predicted"/>
<protein>
    <recommendedName>
        <fullName evidence="1">2EXR domain-containing protein</fullName>
    </recommendedName>
</protein>
<dbReference type="GeneID" id="54564288"/>
<dbReference type="EMBL" id="ML993579">
    <property type="protein sequence ID" value="KAF2173771.1"/>
    <property type="molecule type" value="Genomic_DNA"/>
</dbReference>
<organism evidence="2 3">
    <name type="scientific">Zasmidium cellare ATCC 36951</name>
    <dbReference type="NCBI Taxonomy" id="1080233"/>
    <lineage>
        <taxon>Eukaryota</taxon>
        <taxon>Fungi</taxon>
        <taxon>Dikarya</taxon>
        <taxon>Ascomycota</taxon>
        <taxon>Pezizomycotina</taxon>
        <taxon>Dothideomycetes</taxon>
        <taxon>Dothideomycetidae</taxon>
        <taxon>Mycosphaerellales</taxon>
        <taxon>Mycosphaerellaceae</taxon>
        <taxon>Zasmidium</taxon>
    </lineage>
</organism>
<evidence type="ECO:0000259" key="1">
    <source>
        <dbReference type="Pfam" id="PF20150"/>
    </source>
</evidence>
<evidence type="ECO:0000313" key="2">
    <source>
        <dbReference type="EMBL" id="KAF2173771.1"/>
    </source>
</evidence>
<reference evidence="2" key="1">
    <citation type="journal article" date="2020" name="Stud. Mycol.">
        <title>101 Dothideomycetes genomes: a test case for predicting lifestyles and emergence of pathogens.</title>
        <authorList>
            <person name="Haridas S."/>
            <person name="Albert R."/>
            <person name="Binder M."/>
            <person name="Bloem J."/>
            <person name="Labutti K."/>
            <person name="Salamov A."/>
            <person name="Andreopoulos B."/>
            <person name="Baker S."/>
            <person name="Barry K."/>
            <person name="Bills G."/>
            <person name="Bluhm B."/>
            <person name="Cannon C."/>
            <person name="Castanera R."/>
            <person name="Culley D."/>
            <person name="Daum C."/>
            <person name="Ezra D."/>
            <person name="Gonzalez J."/>
            <person name="Henrissat B."/>
            <person name="Kuo A."/>
            <person name="Liang C."/>
            <person name="Lipzen A."/>
            <person name="Lutzoni F."/>
            <person name="Magnuson J."/>
            <person name="Mondo S."/>
            <person name="Nolan M."/>
            <person name="Ohm R."/>
            <person name="Pangilinan J."/>
            <person name="Park H.-J."/>
            <person name="Ramirez L."/>
            <person name="Alfaro M."/>
            <person name="Sun H."/>
            <person name="Tritt A."/>
            <person name="Yoshinaga Y."/>
            <person name="Zwiers L.-H."/>
            <person name="Turgeon B."/>
            <person name="Goodwin S."/>
            <person name="Spatafora J."/>
            <person name="Crous P."/>
            <person name="Grigoriev I."/>
        </authorList>
    </citation>
    <scope>NUCLEOTIDE SEQUENCE</scope>
    <source>
        <strain evidence="2">ATCC 36951</strain>
    </source>
</reference>
<keyword evidence="3" id="KW-1185">Reference proteome</keyword>
<sequence length="259" mass="29670">MVDLVPPTFSTVCTVNNIKTAALEGSSQHTFSIPLPRAQTMAEPTTLMTLPPELRERIYEFVAQSYTTRRVRTVDSESNNVPEFKTTTSAITATCRLVNKEYEAVARKSTTTLEFTATNMDFGPIMAYFDRKVDPQFLATLQQNKAIILVNIVIDNHNYQRNLAEFYPWALFLIRVQLEAAYQSDTQTWMEIHIAGSDGGFEEQCELDRSSPQDIRDNIETIRKLAGDFDKAVWTAYPKFFKAMQARYHQEWDRRNGGE</sequence>
<dbReference type="RefSeq" id="XP_033674660.1">
    <property type="nucleotide sequence ID" value="XM_033811016.1"/>
</dbReference>
<dbReference type="OrthoDB" id="3648982at2759"/>
<name>A0A6A6D2Z5_ZASCE</name>
<feature type="domain" description="2EXR" evidence="1">
    <location>
        <begin position="49"/>
        <end position="134"/>
    </location>
</feature>
<dbReference type="Pfam" id="PF20150">
    <property type="entry name" value="2EXR"/>
    <property type="match status" value="1"/>
</dbReference>
<dbReference type="Proteomes" id="UP000799537">
    <property type="component" value="Unassembled WGS sequence"/>
</dbReference>
<gene>
    <name evidence="2" type="ORF">M409DRAFT_48699</name>
</gene>
<dbReference type="AlphaFoldDB" id="A0A6A6D2Z5"/>
<dbReference type="InterPro" id="IPR045518">
    <property type="entry name" value="2EXR"/>
</dbReference>